<dbReference type="AlphaFoldDB" id="A0A3L9L8X1"/>
<dbReference type="Pfam" id="PF03453">
    <property type="entry name" value="MoeA_N"/>
    <property type="match status" value="1"/>
</dbReference>
<keyword evidence="7 9" id="KW-0808">Transferase</keyword>
<dbReference type="GO" id="GO:0061599">
    <property type="term" value="F:molybdopterin molybdotransferase activity"/>
    <property type="evidence" value="ECO:0007669"/>
    <property type="project" value="UniProtKB-UniRule"/>
</dbReference>
<dbReference type="SUPFAM" id="SSF53218">
    <property type="entry name" value="Molybdenum cofactor biosynthesis proteins"/>
    <property type="match status" value="1"/>
</dbReference>
<dbReference type="SUPFAM" id="SSF63882">
    <property type="entry name" value="MoeA N-terminal region -like"/>
    <property type="match status" value="1"/>
</dbReference>
<dbReference type="Proteomes" id="UP000277871">
    <property type="component" value="Unassembled WGS sequence"/>
</dbReference>
<dbReference type="SMART" id="SM00852">
    <property type="entry name" value="MoCF_biosynth"/>
    <property type="match status" value="1"/>
</dbReference>
<feature type="domain" description="MoaB/Mog" evidence="8">
    <location>
        <begin position="198"/>
        <end position="338"/>
    </location>
</feature>
<dbReference type="Gene3D" id="2.40.340.10">
    <property type="entry name" value="MoeA, C-terminal, domain IV"/>
    <property type="match status" value="1"/>
</dbReference>
<accession>A0A3L9L8X1</accession>
<evidence type="ECO:0000256" key="2">
    <source>
        <dbReference type="ARBA" id="ARBA00005046"/>
    </source>
</evidence>
<dbReference type="EC" id="2.10.1.1" evidence="7"/>
<comment type="catalytic activity">
    <reaction evidence="6">
        <text>adenylyl-molybdopterin + molybdate = Mo-molybdopterin + AMP + H(+)</text>
        <dbReference type="Rhea" id="RHEA:35047"/>
        <dbReference type="ChEBI" id="CHEBI:15378"/>
        <dbReference type="ChEBI" id="CHEBI:36264"/>
        <dbReference type="ChEBI" id="CHEBI:62727"/>
        <dbReference type="ChEBI" id="CHEBI:71302"/>
        <dbReference type="ChEBI" id="CHEBI:456215"/>
        <dbReference type="EC" id="2.10.1.1"/>
    </reaction>
</comment>
<dbReference type="UniPathway" id="UPA00344"/>
<keyword evidence="7" id="KW-0460">Magnesium</keyword>
<sequence>MARSMEQHRSALRELLARTRPDDAAALLRLDAAAGRILAGDLLAPLALPPETNSQMDGFAVCTADLRAPRVGGDAAAAPLELPVVGISAAGSPPARHECGAATAVMTGAVLPEGADAVIPVERVHPPRFDTPVITVPAETAAATAPGTFVREAGSDVARGAVALPAGTVLGPAALGVCAALGLTGADTVLVRRGPRVLVVSGGDEVLPAGAPLRPGTVHDANGPLLRSWFESAGAESVTHLRVDDDVDAFTARLRCTVGEDHPDLVVTSGGISAGAFEVVRQALERIAADVWFGHVAVQPGGPQGCGTVLGVPVLCLPGNPVSTWVSCESFVRPALAAVWGCCAPPRWVEARLGETMTPLDGRTQLRRGILDTVGGSDLPDGTGRVPRVSLVGGASSHLLTAAARADVLVRIPPGTDPLPVGTAVAVLPVAGGVVA</sequence>
<comment type="cofactor">
    <cofactor evidence="7">
        <name>Mg(2+)</name>
        <dbReference type="ChEBI" id="CHEBI:18420"/>
    </cofactor>
</comment>
<evidence type="ECO:0000313" key="10">
    <source>
        <dbReference type="Proteomes" id="UP000277871"/>
    </source>
</evidence>
<dbReference type="GO" id="GO:0046872">
    <property type="term" value="F:metal ion binding"/>
    <property type="evidence" value="ECO:0007669"/>
    <property type="project" value="UniProtKB-UniRule"/>
</dbReference>
<dbReference type="InterPro" id="IPR036425">
    <property type="entry name" value="MoaB/Mog-like_dom_sf"/>
</dbReference>
<dbReference type="PANTHER" id="PTHR10192">
    <property type="entry name" value="MOLYBDOPTERIN BIOSYNTHESIS PROTEIN"/>
    <property type="match status" value="1"/>
</dbReference>
<dbReference type="InterPro" id="IPR005111">
    <property type="entry name" value="MoeA_C_domain_IV"/>
</dbReference>
<dbReference type="Pfam" id="PF03454">
    <property type="entry name" value="MoeA_C"/>
    <property type="match status" value="1"/>
</dbReference>
<evidence type="ECO:0000256" key="7">
    <source>
        <dbReference type="RuleBase" id="RU365090"/>
    </source>
</evidence>
<evidence type="ECO:0000256" key="1">
    <source>
        <dbReference type="ARBA" id="ARBA00002901"/>
    </source>
</evidence>
<comment type="function">
    <text evidence="1 7">Catalyzes the insertion of molybdate into adenylated molybdopterin with the concomitant release of AMP.</text>
</comment>
<dbReference type="GO" id="GO:0005829">
    <property type="term" value="C:cytosol"/>
    <property type="evidence" value="ECO:0007669"/>
    <property type="project" value="TreeGrafter"/>
</dbReference>
<evidence type="ECO:0000256" key="4">
    <source>
        <dbReference type="ARBA" id="ARBA00022505"/>
    </source>
</evidence>
<dbReference type="InterPro" id="IPR005110">
    <property type="entry name" value="MoeA_linker/N"/>
</dbReference>
<dbReference type="Gene3D" id="3.40.980.10">
    <property type="entry name" value="MoaB/Mog-like domain"/>
    <property type="match status" value="1"/>
</dbReference>
<reference evidence="9 10" key="1">
    <citation type="submission" date="2018-10" db="EMBL/GenBank/DDBJ databases">
        <title>Kocuria tytonicola, new bacteria from the preen glands of American barn owls (Tyto furcata).</title>
        <authorList>
            <person name="Braun M.S."/>
            <person name="Wang E."/>
            <person name="Zimmermann S."/>
            <person name="Boutin S."/>
            <person name="Wagner H."/>
            <person name="Wink M."/>
        </authorList>
    </citation>
    <scope>NUCLEOTIDE SEQUENCE [LARGE SCALE GENOMIC DNA]</scope>
    <source>
        <strain evidence="9 10">473</strain>
    </source>
</reference>
<evidence type="ECO:0000259" key="8">
    <source>
        <dbReference type="SMART" id="SM00852"/>
    </source>
</evidence>
<dbReference type="PANTHER" id="PTHR10192:SF5">
    <property type="entry name" value="GEPHYRIN"/>
    <property type="match status" value="1"/>
</dbReference>
<dbReference type="Pfam" id="PF00994">
    <property type="entry name" value="MoCF_biosynth"/>
    <property type="match status" value="1"/>
</dbReference>
<dbReference type="EMBL" id="RDEX01000001">
    <property type="protein sequence ID" value="RLY94389.1"/>
    <property type="molecule type" value="Genomic_DNA"/>
</dbReference>
<dbReference type="InterPro" id="IPR036135">
    <property type="entry name" value="MoeA_linker/N_sf"/>
</dbReference>
<comment type="pathway">
    <text evidence="2 7">Cofactor biosynthesis; molybdopterin biosynthesis.</text>
</comment>
<dbReference type="InterPro" id="IPR001453">
    <property type="entry name" value="MoaB/Mog_dom"/>
</dbReference>
<proteinExistence type="inferred from homology"/>
<dbReference type="InterPro" id="IPR036688">
    <property type="entry name" value="MoeA_C_domain_IV_sf"/>
</dbReference>
<name>A0A3L9L8X1_9MICC</name>
<dbReference type="GO" id="GO:0006777">
    <property type="term" value="P:Mo-molybdopterin cofactor biosynthetic process"/>
    <property type="evidence" value="ECO:0007669"/>
    <property type="project" value="UniProtKB-UniRule"/>
</dbReference>
<evidence type="ECO:0000313" key="9">
    <source>
        <dbReference type="EMBL" id="RLY94389.1"/>
    </source>
</evidence>
<dbReference type="Gene3D" id="2.170.190.11">
    <property type="entry name" value="Molybdopterin biosynthesis moea protein, domain 3"/>
    <property type="match status" value="1"/>
</dbReference>
<keyword evidence="10" id="KW-1185">Reference proteome</keyword>
<dbReference type="InterPro" id="IPR038987">
    <property type="entry name" value="MoeA-like"/>
</dbReference>
<organism evidence="9 10">
    <name type="scientific">Kocuria tytonicola</name>
    <dbReference type="NCBI Taxonomy" id="2055946"/>
    <lineage>
        <taxon>Bacteria</taxon>
        <taxon>Bacillati</taxon>
        <taxon>Actinomycetota</taxon>
        <taxon>Actinomycetes</taxon>
        <taxon>Micrococcales</taxon>
        <taxon>Micrococcaceae</taxon>
        <taxon>Kocuria</taxon>
    </lineage>
</organism>
<dbReference type="NCBIfam" id="NF045515">
    <property type="entry name" value="Glp_gephyrin"/>
    <property type="match status" value="1"/>
</dbReference>
<comment type="similarity">
    <text evidence="3 7">Belongs to the MoeA family.</text>
</comment>
<evidence type="ECO:0000256" key="6">
    <source>
        <dbReference type="ARBA" id="ARBA00047317"/>
    </source>
</evidence>
<dbReference type="RefSeq" id="WP_121864267.1">
    <property type="nucleotide sequence ID" value="NZ_RDEX01000001.1"/>
</dbReference>
<dbReference type="Gene3D" id="3.90.105.10">
    <property type="entry name" value="Molybdopterin biosynthesis moea protein, domain 2"/>
    <property type="match status" value="1"/>
</dbReference>
<dbReference type="CDD" id="cd00887">
    <property type="entry name" value="MoeA"/>
    <property type="match status" value="1"/>
</dbReference>
<evidence type="ECO:0000256" key="5">
    <source>
        <dbReference type="ARBA" id="ARBA00023150"/>
    </source>
</evidence>
<keyword evidence="4 7" id="KW-0500">Molybdenum</keyword>
<dbReference type="SUPFAM" id="SSF63867">
    <property type="entry name" value="MoeA C-terminal domain-like"/>
    <property type="match status" value="1"/>
</dbReference>
<comment type="caution">
    <text evidence="9">The sequence shown here is derived from an EMBL/GenBank/DDBJ whole genome shotgun (WGS) entry which is preliminary data.</text>
</comment>
<protein>
    <recommendedName>
        <fullName evidence="7">Molybdopterin molybdenumtransferase</fullName>
        <ecNumber evidence="7">2.10.1.1</ecNumber>
    </recommendedName>
</protein>
<gene>
    <name evidence="9" type="ORF">EAE32_04145</name>
</gene>
<evidence type="ECO:0000256" key="3">
    <source>
        <dbReference type="ARBA" id="ARBA00010763"/>
    </source>
</evidence>
<keyword evidence="7" id="KW-0479">Metal-binding</keyword>
<keyword evidence="5 7" id="KW-0501">Molybdenum cofactor biosynthesis</keyword>